<keyword evidence="2" id="KW-1185">Reference proteome</keyword>
<sequence length="422" mass="47939">MFTPTQTIMRSINDQLTLKNVATEADMMRLAAFNAHIHGTPLIDAMTRQLILHHPATGPETWLYIEDTLSGDIVSALCLIPWHLELDGVSLKAGEMGIVGTLEGYRKQGLIRALDVRFKELLAEGGYDLSHIQGIPYFYRQFGYEYALPLEGGYELDLWRIHDDLGADSISFRKAALADIPMLASYYHDANQDLALHLVRDEALWAYLLGPAMETETSADTWLVLENEHPVGYFRVAHHGFGTGLIISEVSRLSYRHLVVLLKFTKQLAMEGDKLYIRLNIPHHQELARLAQALGARDAGTYAWQIHMPDVLRLLRKLIPVFERRLSHSCFADYTGTFAINLYRIAYAFTIEHGHMISIEQSTQHHDFSIALPWNAFVQLVLGHRTISQLHEVYPDVAYDGPSSLIANELFPRLTSFFYTNY</sequence>
<dbReference type="Proteomes" id="UP000594468">
    <property type="component" value="Chromosome"/>
</dbReference>
<proteinExistence type="predicted"/>
<dbReference type="Gene3D" id="3.40.630.30">
    <property type="match status" value="1"/>
</dbReference>
<accession>A0A7S8ICS2</accession>
<protein>
    <submittedName>
        <fullName evidence="1">GNAT family N-acetyltransferase</fullName>
    </submittedName>
</protein>
<dbReference type="SUPFAM" id="SSF55729">
    <property type="entry name" value="Acyl-CoA N-acyltransferases (Nat)"/>
    <property type="match status" value="1"/>
</dbReference>
<keyword evidence="1" id="KW-0808">Transferase</keyword>
<organism evidence="1 2">
    <name type="scientific">Phototrophicus methaneseepsis</name>
    <dbReference type="NCBI Taxonomy" id="2710758"/>
    <lineage>
        <taxon>Bacteria</taxon>
        <taxon>Bacillati</taxon>
        <taxon>Chloroflexota</taxon>
        <taxon>Candidatus Thermofontia</taxon>
        <taxon>Phototrophicales</taxon>
        <taxon>Phototrophicaceae</taxon>
        <taxon>Phototrophicus</taxon>
    </lineage>
</organism>
<dbReference type="EMBL" id="CP062983">
    <property type="protein sequence ID" value="QPC80609.1"/>
    <property type="molecule type" value="Genomic_DNA"/>
</dbReference>
<dbReference type="InterPro" id="IPR016181">
    <property type="entry name" value="Acyl_CoA_acyltransferase"/>
</dbReference>
<name>A0A7S8ICS2_9CHLR</name>
<reference evidence="1 2" key="1">
    <citation type="submission" date="2020-02" db="EMBL/GenBank/DDBJ databases">
        <authorList>
            <person name="Zheng R.K."/>
            <person name="Sun C.M."/>
        </authorList>
    </citation>
    <scope>NUCLEOTIDE SEQUENCE [LARGE SCALE GENOMIC DNA]</scope>
    <source>
        <strain evidence="2">rifampicinis</strain>
    </source>
</reference>
<dbReference type="KEGG" id="pmet:G4Y79_12890"/>
<dbReference type="RefSeq" id="WP_195168684.1">
    <property type="nucleotide sequence ID" value="NZ_CP062983.1"/>
</dbReference>
<gene>
    <name evidence="1" type="ORF">G4Y79_12890</name>
</gene>
<evidence type="ECO:0000313" key="2">
    <source>
        <dbReference type="Proteomes" id="UP000594468"/>
    </source>
</evidence>
<dbReference type="GO" id="GO:0016740">
    <property type="term" value="F:transferase activity"/>
    <property type="evidence" value="ECO:0007669"/>
    <property type="project" value="UniProtKB-KW"/>
</dbReference>
<evidence type="ECO:0000313" key="1">
    <source>
        <dbReference type="EMBL" id="QPC80609.1"/>
    </source>
</evidence>
<dbReference type="Pfam" id="PF13527">
    <property type="entry name" value="Acetyltransf_9"/>
    <property type="match status" value="1"/>
</dbReference>
<dbReference type="AlphaFoldDB" id="A0A7S8ICS2"/>